<dbReference type="InterPro" id="IPR000711">
    <property type="entry name" value="ATPase_OSCP/dsu"/>
</dbReference>
<comment type="caution">
    <text evidence="8">The sequence shown here is derived from an EMBL/GenBank/DDBJ whole genome shotgun (WGS) entry which is preliminary data.</text>
</comment>
<reference evidence="8" key="2">
    <citation type="submission" date="2021-04" db="EMBL/GenBank/DDBJ databases">
        <authorList>
            <person name="Dong X."/>
        </authorList>
    </citation>
    <scope>NUCLEOTIDE SEQUENCE</scope>
    <source>
        <strain evidence="8">ZWT</strain>
    </source>
</reference>
<keyword evidence="5 7" id="KW-0472">Membrane</keyword>
<evidence type="ECO:0000256" key="1">
    <source>
        <dbReference type="ARBA" id="ARBA00004370"/>
    </source>
</evidence>
<evidence type="ECO:0000313" key="9">
    <source>
        <dbReference type="Proteomes" id="UP001056429"/>
    </source>
</evidence>
<comment type="function">
    <text evidence="7">F(1)F(0) ATP synthase produces ATP from ADP in the presence of a proton or sodium gradient. F-type ATPases consist of two structural domains, F(1) containing the extramembraneous catalytic core and F(0) containing the membrane proton channel, linked together by a central stalk and a peripheral stalk. During catalysis, ATP synthesis in the catalytic domain of F(1) is coupled via a rotary mechanism of the central stalk subunits to proton translocation.</text>
</comment>
<comment type="function">
    <text evidence="7">This protein is part of the stalk that links CF(0) to CF(1). It either transmits conformational changes from CF(0) to CF(1) or is implicated in proton conduction.</text>
</comment>
<gene>
    <name evidence="7" type="primary">atpH</name>
    <name evidence="8" type="ORF">KDK92_10000</name>
</gene>
<organism evidence="8 9">
    <name type="scientific">Oceanirhabdus seepicola</name>
    <dbReference type="NCBI Taxonomy" id="2828781"/>
    <lineage>
        <taxon>Bacteria</taxon>
        <taxon>Bacillati</taxon>
        <taxon>Bacillota</taxon>
        <taxon>Clostridia</taxon>
        <taxon>Eubacteriales</taxon>
        <taxon>Clostridiaceae</taxon>
        <taxon>Oceanirhabdus</taxon>
    </lineage>
</organism>
<keyword evidence="9" id="KW-1185">Reference proteome</keyword>
<dbReference type="SUPFAM" id="SSF47928">
    <property type="entry name" value="N-terminal domain of the delta subunit of the F1F0-ATP synthase"/>
    <property type="match status" value="1"/>
</dbReference>
<comment type="subcellular location">
    <subcellularLocation>
        <location evidence="7">Cell membrane</location>
        <topology evidence="7">Peripheral membrane protein</topology>
    </subcellularLocation>
    <subcellularLocation>
        <location evidence="1">Membrane</location>
    </subcellularLocation>
</comment>
<keyword evidence="7" id="KW-0139">CF(1)</keyword>
<evidence type="ECO:0000256" key="6">
    <source>
        <dbReference type="ARBA" id="ARBA00023310"/>
    </source>
</evidence>
<dbReference type="PANTHER" id="PTHR11910">
    <property type="entry name" value="ATP SYNTHASE DELTA CHAIN"/>
    <property type="match status" value="1"/>
</dbReference>
<dbReference type="HAMAP" id="MF_01416">
    <property type="entry name" value="ATP_synth_delta_bact"/>
    <property type="match status" value="1"/>
</dbReference>
<protein>
    <recommendedName>
        <fullName evidence="7">ATP synthase subunit delta</fullName>
    </recommendedName>
    <alternativeName>
        <fullName evidence="7">ATP synthase F(1) sector subunit delta</fullName>
    </alternativeName>
    <alternativeName>
        <fullName evidence="7">F-type ATPase subunit delta</fullName>
        <shortName evidence="7">F-ATPase subunit delta</shortName>
    </alternativeName>
</protein>
<evidence type="ECO:0000256" key="4">
    <source>
        <dbReference type="ARBA" id="ARBA00023065"/>
    </source>
</evidence>
<keyword evidence="2 7" id="KW-0813">Transport</keyword>
<dbReference type="Gene3D" id="1.10.520.20">
    <property type="entry name" value="N-terminal domain of the delta subunit of the F1F0-ATP synthase"/>
    <property type="match status" value="1"/>
</dbReference>
<dbReference type="Pfam" id="PF00213">
    <property type="entry name" value="OSCP"/>
    <property type="match status" value="1"/>
</dbReference>
<keyword evidence="7" id="KW-1003">Cell membrane</keyword>
<keyword evidence="3 7" id="KW-0375">Hydrogen ion transport</keyword>
<keyword evidence="4 7" id="KW-0406">Ion transport</keyword>
<dbReference type="GO" id="GO:0045259">
    <property type="term" value="C:proton-transporting ATP synthase complex"/>
    <property type="evidence" value="ECO:0007669"/>
    <property type="project" value="UniProtKB-KW"/>
</dbReference>
<evidence type="ECO:0000256" key="3">
    <source>
        <dbReference type="ARBA" id="ARBA00022781"/>
    </source>
</evidence>
<dbReference type="GO" id="GO:0046933">
    <property type="term" value="F:proton-transporting ATP synthase activity, rotational mechanism"/>
    <property type="evidence" value="ECO:0007669"/>
    <property type="project" value="UniProtKB-UniRule"/>
</dbReference>
<dbReference type="InterPro" id="IPR026015">
    <property type="entry name" value="ATP_synth_OSCP/delta_N_sf"/>
</dbReference>
<comment type="similarity">
    <text evidence="7">Belongs to the ATPase delta chain family.</text>
</comment>
<dbReference type="AlphaFoldDB" id="A0A9J6P104"/>
<dbReference type="GO" id="GO:0005886">
    <property type="term" value="C:plasma membrane"/>
    <property type="evidence" value="ECO:0007669"/>
    <property type="project" value="UniProtKB-SubCell"/>
</dbReference>
<dbReference type="NCBIfam" id="NF004403">
    <property type="entry name" value="PRK05758.2-4"/>
    <property type="match status" value="1"/>
</dbReference>
<evidence type="ECO:0000256" key="7">
    <source>
        <dbReference type="HAMAP-Rule" id="MF_01416"/>
    </source>
</evidence>
<accession>A0A9J6P104</accession>
<evidence type="ECO:0000256" key="5">
    <source>
        <dbReference type="ARBA" id="ARBA00023136"/>
    </source>
</evidence>
<dbReference type="Proteomes" id="UP001056429">
    <property type="component" value="Unassembled WGS sequence"/>
</dbReference>
<dbReference type="PRINTS" id="PR00125">
    <property type="entry name" value="ATPASEDELTA"/>
</dbReference>
<keyword evidence="6 7" id="KW-0066">ATP synthesis</keyword>
<dbReference type="NCBIfam" id="TIGR01145">
    <property type="entry name" value="ATP_synt_delta"/>
    <property type="match status" value="1"/>
</dbReference>
<sequence>MKNLKRKLLIHLLIGWKKLMYEFLDRRYALALYKIAKEKEKTEEYLNELVNINENIEKCSEIQVILEHPKISTREKKELFLKIWKDKIEEDLMNFLLVLIEKKRIKFLKEKIEQYRIILLEDNNILEVKICSSIELSKEQENRLISVLQKKTGKKILIIKRIDKNLIGGCTLLYGDKFIDYSLCNRVEFLNKE</sequence>
<name>A0A9J6P104_9CLOT</name>
<proteinExistence type="inferred from homology"/>
<reference evidence="8" key="1">
    <citation type="journal article" date="2021" name="mSystems">
        <title>Bacteria and Archaea Synergistically Convert Glycine Betaine to Biogenic Methane in the Formosa Cold Seep of the South China Sea.</title>
        <authorList>
            <person name="Li L."/>
            <person name="Zhang W."/>
            <person name="Zhang S."/>
            <person name="Song L."/>
            <person name="Sun Q."/>
            <person name="Zhang H."/>
            <person name="Xiang H."/>
            <person name="Dong X."/>
        </authorList>
    </citation>
    <scope>NUCLEOTIDE SEQUENCE</scope>
    <source>
        <strain evidence="8">ZWT</strain>
    </source>
</reference>
<dbReference type="EMBL" id="JAGSOJ010000002">
    <property type="protein sequence ID" value="MCM1990076.1"/>
    <property type="molecule type" value="Genomic_DNA"/>
</dbReference>
<dbReference type="RefSeq" id="WP_250859120.1">
    <property type="nucleotide sequence ID" value="NZ_JAGSOJ010000002.1"/>
</dbReference>
<evidence type="ECO:0000313" key="8">
    <source>
        <dbReference type="EMBL" id="MCM1990076.1"/>
    </source>
</evidence>
<evidence type="ECO:0000256" key="2">
    <source>
        <dbReference type="ARBA" id="ARBA00022448"/>
    </source>
</evidence>